<dbReference type="InterPro" id="IPR005135">
    <property type="entry name" value="Endo/exonuclease/phosphatase"/>
</dbReference>
<name>A0ABV9HH96_9MICO</name>
<dbReference type="SUPFAM" id="SSF55816">
    <property type="entry name" value="5'-nucleotidase (syn. UDP-sugar hydrolase), C-terminal domain"/>
    <property type="match status" value="1"/>
</dbReference>
<dbReference type="SUPFAM" id="SSF74853">
    <property type="entry name" value="Lamin A/C globular tail domain"/>
    <property type="match status" value="1"/>
</dbReference>
<dbReference type="Pfam" id="PF02872">
    <property type="entry name" value="5_nucleotid_C"/>
    <property type="match status" value="1"/>
</dbReference>
<dbReference type="InterPro" id="IPR047971">
    <property type="entry name" value="ExeM-like"/>
</dbReference>
<dbReference type="Proteomes" id="UP001596011">
    <property type="component" value="Unassembled WGS sequence"/>
</dbReference>
<evidence type="ECO:0000256" key="2">
    <source>
        <dbReference type="SAM" id="MobiDB-lite"/>
    </source>
</evidence>
<dbReference type="InterPro" id="IPR036573">
    <property type="entry name" value="CBM_sf_5/12"/>
</dbReference>
<keyword evidence="5" id="KW-0540">Nuclease</keyword>
<dbReference type="Pfam" id="PF00932">
    <property type="entry name" value="LTD"/>
    <property type="match status" value="1"/>
</dbReference>
<dbReference type="Gene3D" id="3.60.21.10">
    <property type="match status" value="1"/>
</dbReference>
<dbReference type="Pfam" id="PF03372">
    <property type="entry name" value="Exo_endo_phos"/>
    <property type="match status" value="1"/>
</dbReference>
<dbReference type="NCBIfam" id="NF033681">
    <property type="entry name" value="ExeM_NucH_DNase"/>
    <property type="match status" value="1"/>
</dbReference>
<feature type="signal peptide" evidence="3">
    <location>
        <begin position="1"/>
        <end position="38"/>
    </location>
</feature>
<dbReference type="EMBL" id="JBHSFI010000004">
    <property type="protein sequence ID" value="MFC4629304.1"/>
    <property type="molecule type" value="Genomic_DNA"/>
</dbReference>
<dbReference type="GO" id="GO:0004519">
    <property type="term" value="F:endonuclease activity"/>
    <property type="evidence" value="ECO:0007669"/>
    <property type="project" value="UniProtKB-KW"/>
</dbReference>
<keyword evidence="5" id="KW-0255">Endonuclease</keyword>
<keyword evidence="6" id="KW-1185">Reference proteome</keyword>
<dbReference type="CDD" id="cd10283">
    <property type="entry name" value="MnuA_DNase1-like"/>
    <property type="match status" value="1"/>
</dbReference>
<dbReference type="SUPFAM" id="SSF56219">
    <property type="entry name" value="DNase I-like"/>
    <property type="match status" value="1"/>
</dbReference>
<feature type="region of interest" description="Disordered" evidence="2">
    <location>
        <begin position="697"/>
        <end position="719"/>
    </location>
</feature>
<evidence type="ECO:0000256" key="1">
    <source>
        <dbReference type="ARBA" id="ARBA00022729"/>
    </source>
</evidence>
<protein>
    <submittedName>
        <fullName evidence="5">ExeM/NucH family extracellular endonuclease</fullName>
    </submittedName>
</protein>
<dbReference type="Pfam" id="PF00149">
    <property type="entry name" value="Metallophos"/>
    <property type="match status" value="1"/>
</dbReference>
<feature type="chain" id="PRO_5046989220" evidence="3">
    <location>
        <begin position="39"/>
        <end position="1541"/>
    </location>
</feature>
<evidence type="ECO:0000313" key="5">
    <source>
        <dbReference type="EMBL" id="MFC4629304.1"/>
    </source>
</evidence>
<keyword evidence="5" id="KW-0378">Hydrolase</keyword>
<dbReference type="SUPFAM" id="SSF51055">
    <property type="entry name" value="Carbohydrate binding domain"/>
    <property type="match status" value="1"/>
</dbReference>
<reference evidence="6" key="1">
    <citation type="journal article" date="2019" name="Int. J. Syst. Evol. Microbiol.">
        <title>The Global Catalogue of Microorganisms (GCM) 10K type strain sequencing project: providing services to taxonomists for standard genome sequencing and annotation.</title>
        <authorList>
            <consortium name="The Broad Institute Genomics Platform"/>
            <consortium name="The Broad Institute Genome Sequencing Center for Infectious Disease"/>
            <person name="Wu L."/>
            <person name="Ma J."/>
        </authorList>
    </citation>
    <scope>NUCLEOTIDE SEQUENCE [LARGE SCALE GENOMIC DNA]</scope>
    <source>
        <strain evidence="6">CCUG 42722</strain>
    </source>
</reference>
<proteinExistence type="predicted"/>
<feature type="region of interest" description="Disordered" evidence="2">
    <location>
        <begin position="184"/>
        <end position="247"/>
    </location>
</feature>
<dbReference type="InterPro" id="IPR008334">
    <property type="entry name" value="5'-Nucleotdase_C"/>
</dbReference>
<dbReference type="RefSeq" id="WP_377136246.1">
    <property type="nucleotide sequence ID" value="NZ_JBHSFI010000004.1"/>
</dbReference>
<evidence type="ECO:0000313" key="6">
    <source>
        <dbReference type="Proteomes" id="UP001596011"/>
    </source>
</evidence>
<feature type="domain" description="LTD" evidence="4">
    <location>
        <begin position="33"/>
        <end position="180"/>
    </location>
</feature>
<dbReference type="PANTHER" id="PTHR42834">
    <property type="entry name" value="ENDONUCLEASE/EXONUCLEASE/PHOSPHATASE FAMILY PROTEIN (AFU_ORTHOLOGUE AFUA_3G09210)"/>
    <property type="match status" value="1"/>
</dbReference>
<dbReference type="InterPro" id="IPR001322">
    <property type="entry name" value="Lamin_tail_dom"/>
</dbReference>
<dbReference type="Gene3D" id="3.60.10.10">
    <property type="entry name" value="Endonuclease/exonuclease/phosphatase"/>
    <property type="match status" value="1"/>
</dbReference>
<dbReference type="InterPro" id="IPR004843">
    <property type="entry name" value="Calcineurin-like_PHP"/>
</dbReference>
<accession>A0ABV9HH96</accession>
<feature type="compositionally biased region" description="Pro residues" evidence="2">
    <location>
        <begin position="231"/>
        <end position="241"/>
    </location>
</feature>
<evidence type="ECO:0000256" key="3">
    <source>
        <dbReference type="SAM" id="SignalP"/>
    </source>
</evidence>
<dbReference type="InterPro" id="IPR036415">
    <property type="entry name" value="Lamin_tail_dom_sf"/>
</dbReference>
<dbReference type="InterPro" id="IPR029052">
    <property type="entry name" value="Metallo-depent_PP-like"/>
</dbReference>
<dbReference type="Gene3D" id="3.90.780.10">
    <property type="entry name" value="5'-Nucleotidase, C-terminal domain"/>
    <property type="match status" value="1"/>
</dbReference>
<sequence length="1541" mass="158289">MRPTTLRSPRPHPHHRGRAAVAVALSAALAVPATAAFAAPAASADGPDSGHVVISEAYLVGGSTGQPYRNKFVELYNPTDEPVSVDGWSVQYKSATGATFSGVTALSGTIAAGGRYLVQGASNAANGEPLPTPDAVGTLNPSGTAGVVALASQATAVTPAKGAVPAEGAAGVVDLLGYGTADTFETAQGPAGQGTGVVGSLERTGDAGDNSADFVFSTAVTPVNSGGSEPEPSPTPSPSVPTEPGEVTPIAEIQGTGDASPLAGKTVTTRGVVTAVYPTGGFNGLYLQTAGTGGSQDPTPGASDGIFVFSAAAAADLSAGDHVEVTGAVSEHNGLTEITPSSGGWAALSEPATVEPTVTAWPAAAAEREALEGMLLAPQGSFTVTDNYDTNYYGTIGLAAGESPLVQPTTAGRPGSAEYDAQIADNAARSVLLDDGSSLNYNSTANKSKPLPYLTGGAPLRVGAAVTFTRPVVLDYRFDAWGFQPTSQLTPDVADAVQPATFEDTREDAPAEVGGNLQVGTFNVLNYFSTTGDELTGCTYYTDRAGDPVTVSGGCDVRGAAEEEDFQRQQTKIVAAINALGADVVSLLEVENSRYFLGKSRDQAVSDLVDALNAAAGAGTWAYVASPAEVPADEDVIRNAFIYRTASAEPVGESHILLTGDAFDNARRPLAQVFQPAGGAADAADDVLVVSNHFKSKGSAGPWPGDADQGDGQGASNESRVRQANDLVAFADAQAQAAGTDKVLLVGDFNAYEHEDPIQVLAEAGYVDLAAETGEYSYNFGGMVGSLDHELASPAAAELVTGVDIWNINAYEPVANEYSRHNYNASILYDETPFRSSDHDPAIVGLDLGASEPGSVDLDLVAINDFHGRIDQNTVNFAGTVEQIRAQNPDGTAFVSAGDNIGASLFASALQQDQPTLDVLNALGLKTSAVGNHEFDQGMTDLTDRVVPASDFSILGANVYDEATGEPALPEYDVVPVNGVDVGFVGVVTQETPTLVTPTGIEGLEFGDPVEALNRVTDELLDGDAANGEADVVVALAHDGASAGTPDGATVEEEIAAGGPFAALVQDTDPRIAAIFTGHTHKQYAWDAPVPGAAGETRPIIQTGNYGEFLGHVSLTVDTETFDVTDYTAENVARTTTPAAELIATYPAVAEVDSIVDAALAEAQEIGAQPVGKVTADVTTAFAGGSYTDGVYTGGNRDDRSSESALGNLVANSLRESLAAEERGGADIGVVNPGGLRNELYFGEDGVITYAEANAVLPFVNNLWTTTLTGAQLDTLLEQQWQTDANGNRPSRPFLALGLSDNVSYTARTADPNATPGDNVSSITIDGVPVDPAAEYRVGTFSFLVSGGDNFRVFTEGTDGRDSGLVDREAWISYLKSSSPITPSFARTRTVTPALPGTVKAGASTDVSLSGLDLTSLGSPQNTAVETFLVPSGGAAADGVSLGTSPVTGGATSATVTVPAGTAPGAYQLLVQAAPSGTTARLPLTVEAADPVEPEAPAWRPFKLYWWGDLVTYKGLVYEATRPTILQIPGVGKRSPWQLVD</sequence>
<dbReference type="InterPro" id="IPR036907">
    <property type="entry name" value="5'-Nucleotdase_C_sf"/>
</dbReference>
<dbReference type="PRINTS" id="PR01607">
    <property type="entry name" value="APYRASEFAMLY"/>
</dbReference>
<evidence type="ECO:0000259" key="4">
    <source>
        <dbReference type="PROSITE" id="PS51841"/>
    </source>
</evidence>
<dbReference type="CDD" id="cd04486">
    <property type="entry name" value="YhcR_OBF_like"/>
    <property type="match status" value="1"/>
</dbReference>
<organism evidence="5 6">
    <name type="scientific">Promicromonospora alba</name>
    <dbReference type="NCBI Taxonomy" id="1616110"/>
    <lineage>
        <taxon>Bacteria</taxon>
        <taxon>Bacillati</taxon>
        <taxon>Actinomycetota</taxon>
        <taxon>Actinomycetes</taxon>
        <taxon>Micrococcales</taxon>
        <taxon>Promicromonosporaceae</taxon>
        <taxon>Promicromonospora</taxon>
    </lineage>
</organism>
<gene>
    <name evidence="5" type="ORF">ACFO6V_13760</name>
</gene>
<keyword evidence="1 3" id="KW-0732">Signal</keyword>
<dbReference type="SUPFAM" id="SSF56300">
    <property type="entry name" value="Metallo-dependent phosphatases"/>
    <property type="match status" value="1"/>
</dbReference>
<comment type="caution">
    <text evidence="5">The sequence shown here is derived from an EMBL/GenBank/DDBJ whole genome shotgun (WGS) entry which is preliminary data.</text>
</comment>
<dbReference type="PANTHER" id="PTHR42834:SF1">
    <property type="entry name" value="ENDONUCLEASE_EXONUCLEASE_PHOSPHATASE FAMILY PROTEIN (AFU_ORTHOLOGUE AFUA_3G09210)"/>
    <property type="match status" value="1"/>
</dbReference>
<dbReference type="PROSITE" id="PS51841">
    <property type="entry name" value="LTD"/>
    <property type="match status" value="1"/>
</dbReference>
<dbReference type="InterPro" id="IPR036691">
    <property type="entry name" value="Endo/exonu/phosph_ase_sf"/>
</dbReference>
<dbReference type="InterPro" id="IPR006179">
    <property type="entry name" value="5_nucleotidase/apyrase"/>
</dbReference>